<name>A0ACC3AQ09_9EURO</name>
<evidence type="ECO:0000313" key="2">
    <source>
        <dbReference type="Proteomes" id="UP001177260"/>
    </source>
</evidence>
<evidence type="ECO:0000313" key="1">
    <source>
        <dbReference type="EMBL" id="KAK1139770.1"/>
    </source>
</evidence>
<accession>A0ACC3AQ09</accession>
<sequence length="238" mass="26013">MSSVYKFALLAFASTVLSAPQWTSSAATGQVITHCTTPNTIALTFDDGPSPFTNQLLDILGEFGAKATFFVLGDAASSSPDAIVRARREGHQIGSHTFDHLSLPSLSSTEVAQQMTRLEDALRPIMGDAPTYMRPPYLEINDNVLAVMHDLGYKVVQSSVDTKDYENNEPSRISLSFDKFVSEVNGGGNVVLAHDIHEQTVVTLARKMLEESKARGLKVTTVGECLDETEAEWYRQGR</sequence>
<gene>
    <name evidence="1" type="ORF">N8T08_011167</name>
</gene>
<dbReference type="Proteomes" id="UP001177260">
    <property type="component" value="Unassembled WGS sequence"/>
</dbReference>
<dbReference type="EMBL" id="JAOPJF010000098">
    <property type="protein sequence ID" value="KAK1139770.1"/>
    <property type="molecule type" value="Genomic_DNA"/>
</dbReference>
<protein>
    <submittedName>
        <fullName evidence="1">Uncharacterized protein</fullName>
    </submittedName>
</protein>
<reference evidence="1 2" key="1">
    <citation type="journal article" date="2023" name="ACS Omega">
        <title>Identification of the Neoaspergillic Acid Biosynthesis Gene Cluster by Establishing an In Vitro CRISPR-Ribonucleoprotein Genetic System in Aspergillus melleus.</title>
        <authorList>
            <person name="Yuan B."/>
            <person name="Grau M.F."/>
            <person name="Murata R.M."/>
            <person name="Torok T."/>
            <person name="Venkateswaran K."/>
            <person name="Stajich J.E."/>
            <person name="Wang C.C.C."/>
        </authorList>
    </citation>
    <scope>NUCLEOTIDE SEQUENCE [LARGE SCALE GENOMIC DNA]</scope>
    <source>
        <strain evidence="1 2">IMV 1140</strain>
    </source>
</reference>
<proteinExistence type="predicted"/>
<organism evidence="1 2">
    <name type="scientific">Aspergillus melleus</name>
    <dbReference type="NCBI Taxonomy" id="138277"/>
    <lineage>
        <taxon>Eukaryota</taxon>
        <taxon>Fungi</taxon>
        <taxon>Dikarya</taxon>
        <taxon>Ascomycota</taxon>
        <taxon>Pezizomycotina</taxon>
        <taxon>Eurotiomycetes</taxon>
        <taxon>Eurotiomycetidae</taxon>
        <taxon>Eurotiales</taxon>
        <taxon>Aspergillaceae</taxon>
        <taxon>Aspergillus</taxon>
        <taxon>Aspergillus subgen. Circumdati</taxon>
    </lineage>
</organism>
<comment type="caution">
    <text evidence="1">The sequence shown here is derived from an EMBL/GenBank/DDBJ whole genome shotgun (WGS) entry which is preliminary data.</text>
</comment>
<keyword evidence="2" id="KW-1185">Reference proteome</keyword>